<dbReference type="Gene3D" id="2.180.10.10">
    <property type="entry name" value="RHS repeat-associated core"/>
    <property type="match status" value="1"/>
</dbReference>
<gene>
    <name evidence="1" type="ORF">HUB98_03645</name>
</gene>
<proteinExistence type="predicted"/>
<evidence type="ECO:0000313" key="2">
    <source>
        <dbReference type="Proteomes" id="UP000509327"/>
    </source>
</evidence>
<dbReference type="Proteomes" id="UP000509327">
    <property type="component" value="Chromosome"/>
</dbReference>
<evidence type="ECO:0000313" key="1">
    <source>
        <dbReference type="EMBL" id="QKS55498.1"/>
    </source>
</evidence>
<organism evidence="1 2">
    <name type="scientific">Paenibacillus barcinonensis</name>
    <dbReference type="NCBI Taxonomy" id="198119"/>
    <lineage>
        <taxon>Bacteria</taxon>
        <taxon>Bacillati</taxon>
        <taxon>Bacillota</taxon>
        <taxon>Bacilli</taxon>
        <taxon>Bacillales</taxon>
        <taxon>Paenibacillaceae</taxon>
        <taxon>Paenibacillus</taxon>
    </lineage>
</organism>
<reference evidence="1 2" key="1">
    <citation type="submission" date="2020-06" db="EMBL/GenBank/DDBJ databases">
        <title>Complete genome of Paenibacillus barcinonensis KACC11450.</title>
        <authorList>
            <person name="Kim M."/>
            <person name="Park Y.-J."/>
            <person name="Shin J.-H."/>
        </authorList>
    </citation>
    <scope>NUCLEOTIDE SEQUENCE [LARGE SCALE GENOMIC DNA]</scope>
    <source>
        <strain evidence="1 2">KACC11450</strain>
    </source>
</reference>
<accession>A0ABX6PZZ2</accession>
<sequence>MRGKGSKSLLILRRVMGRYYAFAVFRSTMADPNTGRFNNEDALKGEIDDPLSLNLYEDVKNNPLIYVDPSSHKEEMVAGGGGGISPISRITFTIP</sequence>
<protein>
    <submittedName>
        <fullName evidence="1">Uncharacterized protein</fullName>
    </submittedName>
</protein>
<name>A0ABX6PZZ2_PAEBA</name>
<dbReference type="RefSeq" id="WP_146236156.1">
    <property type="nucleotide sequence ID" value="NZ_CP054614.1"/>
</dbReference>
<keyword evidence="2" id="KW-1185">Reference proteome</keyword>
<dbReference type="EMBL" id="CP054614">
    <property type="protein sequence ID" value="QKS55498.1"/>
    <property type="molecule type" value="Genomic_DNA"/>
</dbReference>